<dbReference type="SUPFAM" id="SSF140356">
    <property type="entry name" value="PPK N-terminal domain-like"/>
    <property type="match status" value="1"/>
</dbReference>
<comment type="caution">
    <text evidence="12">The sequence shown here is derived from an EMBL/GenBank/DDBJ whole genome shotgun (WGS) entry which is preliminary data.</text>
</comment>
<feature type="binding site" evidence="6">
    <location>
        <position position="373"/>
    </location>
    <ligand>
        <name>Mg(2+)</name>
        <dbReference type="ChEBI" id="CHEBI:18420"/>
    </ligand>
</feature>
<comment type="similarity">
    <text evidence="6 7">Belongs to the polyphosphate kinase 1 (PPK1) family.</text>
</comment>
<dbReference type="PIRSF" id="PIRSF015589">
    <property type="entry name" value="PP_kinase"/>
    <property type="match status" value="1"/>
</dbReference>
<evidence type="ECO:0000259" key="8">
    <source>
        <dbReference type="Pfam" id="PF02503"/>
    </source>
</evidence>
<evidence type="ECO:0000256" key="3">
    <source>
        <dbReference type="ARBA" id="ARBA00022741"/>
    </source>
</evidence>
<dbReference type="HAMAP" id="MF_00347">
    <property type="entry name" value="Polyphosphate_kinase"/>
    <property type="match status" value="1"/>
</dbReference>
<dbReference type="Pfam" id="PF02503">
    <property type="entry name" value="PP_kinase"/>
    <property type="match status" value="1"/>
</dbReference>
<dbReference type="Gene3D" id="1.20.58.310">
    <property type="entry name" value="Polyphosphate kinase N-terminal domain"/>
    <property type="match status" value="1"/>
</dbReference>
<feature type="binding site" evidence="6">
    <location>
        <position position="53"/>
    </location>
    <ligand>
        <name>ATP</name>
        <dbReference type="ChEBI" id="CHEBI:30616"/>
    </ligand>
</feature>
<feature type="domain" description="Polyphosphate kinase C-terminal" evidence="11">
    <location>
        <begin position="329"/>
        <end position="493"/>
    </location>
</feature>
<dbReference type="SUPFAM" id="SSF56024">
    <property type="entry name" value="Phospholipase D/nuclease"/>
    <property type="match status" value="2"/>
</dbReference>
<evidence type="ECO:0000256" key="7">
    <source>
        <dbReference type="RuleBase" id="RU003800"/>
    </source>
</evidence>
<dbReference type="NCBIfam" id="NF003917">
    <property type="entry name" value="PRK05443.1-1"/>
    <property type="match status" value="1"/>
</dbReference>
<dbReference type="Proteomes" id="UP001549167">
    <property type="component" value="Unassembled WGS sequence"/>
</dbReference>
<dbReference type="NCBIfam" id="NF003920">
    <property type="entry name" value="PRK05443.2-1"/>
    <property type="match status" value="1"/>
</dbReference>
<evidence type="ECO:0000256" key="1">
    <source>
        <dbReference type="ARBA" id="ARBA00022553"/>
    </source>
</evidence>
<dbReference type="InterPro" id="IPR036830">
    <property type="entry name" value="PP_kinase_middle_dom_sf"/>
</dbReference>
<feature type="domain" description="Polyphosphate kinase middle" evidence="8">
    <location>
        <begin position="128"/>
        <end position="300"/>
    </location>
</feature>
<comment type="cofactor">
    <cofactor evidence="6">
        <name>Mg(2+)</name>
        <dbReference type="ChEBI" id="CHEBI:18420"/>
    </cofactor>
</comment>
<dbReference type="EMBL" id="JBEPMX010000012">
    <property type="protein sequence ID" value="MET3684066.1"/>
    <property type="molecule type" value="Genomic_DNA"/>
</dbReference>
<dbReference type="RefSeq" id="WP_354221069.1">
    <property type="nucleotide sequence ID" value="NZ_JBEPMX010000012.1"/>
</dbReference>
<dbReference type="SUPFAM" id="SSF143724">
    <property type="entry name" value="PHP14-like"/>
    <property type="match status" value="1"/>
</dbReference>
<evidence type="ECO:0000259" key="10">
    <source>
        <dbReference type="Pfam" id="PF13090"/>
    </source>
</evidence>
<reference evidence="12 13" key="1">
    <citation type="submission" date="2024-06" db="EMBL/GenBank/DDBJ databases">
        <title>Genomic Encyclopedia of Type Strains, Phase IV (KMG-IV): sequencing the most valuable type-strain genomes for metagenomic binning, comparative biology and taxonomic classification.</title>
        <authorList>
            <person name="Goeker M."/>
        </authorList>
    </citation>
    <scope>NUCLEOTIDE SEQUENCE [LARGE SCALE GENOMIC DNA]</scope>
    <source>
        <strain evidence="12 13">DSM 23520</strain>
    </source>
</reference>
<sequence length="685" mass="79495">MTQNSTIDLNHPSLYNNRELSLISFNERVLMEAVEPSNPLLEQLKFIAIFSSNTDEFFMVRVAGLLDQIKANYTKPDNKAGLKPIEQVESISKNMTRLSKEQYRIYHDLTRKLQDYGCRIIHKAKDLDSLEQYFDEFLFPNLTPIVIDEHQPFPLLSNKAVYIGVELKSEINKTISAFLKVPDMLPRFVFSSELDAYVFIEDIISHFAYKLFDGYSVYSVTMFRITRNADLTIHEEGARDLLEEIEKELQNREEGAVVRLEVDQNPSHSLLEMLKRKFHVLERDVYYQNGPLDLTFLFQFWEEKSKENPSLAYPTFRPQQPMYLEKNESIFSTAREKDLFFHHPYDSFDPVVSFVTEAAEDDQVLAIKQTLYRVSENSPIIQALKKAAENGKDVTVLVELKARFDEENNVQWARSLEKAGCHVIYGVPFLKTHSKIILVVRRQGETIERFVHLGTGNYNDQTASLYTDMGIITSRHEFGEDATRFFNYLADNSSKNEFRHFSVAPVHLKNDLISYIQQEVINHKKHNNGRIIAKMNSLTEKSIIKEFYKASQQGVQIDLIVRGICCLRPGIPGVSENIKVRSIIGRFLEHSRIFYFYNNGDARYFLSSADLMTRNVKRRIELMVPIYENSVQQAIWDVLDLQLMDDKKARVLDRYGNYTSLTNRSVNSQLELLKLAYERNGATFE</sequence>
<evidence type="ECO:0000256" key="5">
    <source>
        <dbReference type="ARBA" id="ARBA00022840"/>
    </source>
</evidence>
<dbReference type="Pfam" id="PF13089">
    <property type="entry name" value="PP_kinase_N"/>
    <property type="match status" value="1"/>
</dbReference>
<dbReference type="InterPro" id="IPR025198">
    <property type="entry name" value="PPK_N_dom"/>
</dbReference>
<protein>
    <recommendedName>
        <fullName evidence="6 7">Polyphosphate kinase</fullName>
        <ecNumber evidence="6 7">2.7.4.1</ecNumber>
    </recommendedName>
    <alternativeName>
        <fullName evidence="6">ATP-polyphosphate phosphotransferase</fullName>
    </alternativeName>
    <alternativeName>
        <fullName evidence="6">Polyphosphoric acid kinase</fullName>
    </alternativeName>
</protein>
<dbReference type="InterPro" id="IPR025200">
    <property type="entry name" value="PPK_C_dom2"/>
</dbReference>
<keyword evidence="13" id="KW-1185">Reference proteome</keyword>
<organism evidence="12 13">
    <name type="scientific">Alkalibacillus flavidus</name>
    <dbReference type="NCBI Taxonomy" id="546021"/>
    <lineage>
        <taxon>Bacteria</taxon>
        <taxon>Bacillati</taxon>
        <taxon>Bacillota</taxon>
        <taxon>Bacilli</taxon>
        <taxon>Bacillales</taxon>
        <taxon>Bacillaceae</taxon>
        <taxon>Alkalibacillus</taxon>
    </lineage>
</organism>
<evidence type="ECO:0000313" key="13">
    <source>
        <dbReference type="Proteomes" id="UP001549167"/>
    </source>
</evidence>
<keyword evidence="6" id="KW-0479">Metal-binding</keyword>
<dbReference type="InterPro" id="IPR041108">
    <property type="entry name" value="PP_kinase_C_1"/>
</dbReference>
<feature type="binding site" evidence="6">
    <location>
        <position position="403"/>
    </location>
    <ligand>
        <name>Mg(2+)</name>
        <dbReference type="ChEBI" id="CHEBI:18420"/>
    </ligand>
</feature>
<gene>
    <name evidence="6" type="primary">ppk</name>
    <name evidence="12" type="ORF">ABID56_002192</name>
</gene>
<dbReference type="GO" id="GO:0008976">
    <property type="term" value="F:polyphosphate kinase activity"/>
    <property type="evidence" value="ECO:0007669"/>
    <property type="project" value="UniProtKB-EC"/>
</dbReference>
<comment type="function">
    <text evidence="6 7">Catalyzes the reversible transfer of the terminal phosphate of ATP to form a long-chain polyphosphate (polyP).</text>
</comment>
<keyword evidence="3 6" id="KW-0547">Nucleotide-binding</keyword>
<dbReference type="Gene3D" id="3.30.1840.10">
    <property type="entry name" value="Polyphosphate kinase middle domain"/>
    <property type="match status" value="1"/>
</dbReference>
<feature type="binding site" evidence="6">
    <location>
        <position position="590"/>
    </location>
    <ligand>
        <name>ATP</name>
        <dbReference type="ChEBI" id="CHEBI:30616"/>
    </ligand>
</feature>
<dbReference type="NCBIfam" id="NF003921">
    <property type="entry name" value="PRK05443.2-2"/>
    <property type="match status" value="1"/>
</dbReference>
<feature type="binding site" evidence="6">
    <location>
        <position position="562"/>
    </location>
    <ligand>
        <name>ATP</name>
        <dbReference type="ChEBI" id="CHEBI:30616"/>
    </ligand>
</feature>
<dbReference type="CDD" id="cd09165">
    <property type="entry name" value="PLDc_PaPPK1_C1_like"/>
    <property type="match status" value="1"/>
</dbReference>
<dbReference type="Gene3D" id="3.30.870.10">
    <property type="entry name" value="Endonuclease Chain A"/>
    <property type="match status" value="2"/>
</dbReference>
<accession>A0ABV2KWV1</accession>
<keyword evidence="4 6" id="KW-0418">Kinase</keyword>
<keyword evidence="5 6" id="KW-0067">ATP-binding</keyword>
<feature type="binding site" evidence="6">
    <location>
        <position position="466"/>
    </location>
    <ligand>
        <name>ATP</name>
        <dbReference type="ChEBI" id="CHEBI:30616"/>
    </ligand>
</feature>
<dbReference type="NCBIfam" id="TIGR03705">
    <property type="entry name" value="poly_P_kin"/>
    <property type="match status" value="1"/>
</dbReference>
<evidence type="ECO:0000256" key="4">
    <source>
        <dbReference type="ARBA" id="ARBA00022777"/>
    </source>
</evidence>
<dbReference type="EC" id="2.7.4.1" evidence="6 7"/>
<dbReference type="InterPro" id="IPR024953">
    <property type="entry name" value="PP_kinase_middle"/>
</dbReference>
<dbReference type="Pfam" id="PF17941">
    <property type="entry name" value="PP_kinase_C_1"/>
    <property type="match status" value="1"/>
</dbReference>
<keyword evidence="1 6" id="KW-0597">Phosphoprotein</keyword>
<keyword evidence="6" id="KW-0460">Magnesium</keyword>
<dbReference type="PANTHER" id="PTHR30218:SF0">
    <property type="entry name" value="POLYPHOSPHATE KINASE"/>
    <property type="match status" value="1"/>
</dbReference>
<proteinExistence type="inferred from homology"/>
<comment type="PTM">
    <text evidence="6 7">An intermediate of this reaction is the autophosphorylated ppk in which a phosphate is covalently linked to a histidine residue through a N-P bond.</text>
</comment>
<evidence type="ECO:0000256" key="2">
    <source>
        <dbReference type="ARBA" id="ARBA00022679"/>
    </source>
</evidence>
<keyword evidence="2 6" id="KW-0808">Transferase</keyword>
<dbReference type="Pfam" id="PF13090">
    <property type="entry name" value="PP_kinase_C"/>
    <property type="match status" value="1"/>
</dbReference>
<name>A0ABV2KWV1_9BACI</name>
<evidence type="ECO:0000256" key="6">
    <source>
        <dbReference type="HAMAP-Rule" id="MF_00347"/>
    </source>
</evidence>
<dbReference type="PANTHER" id="PTHR30218">
    <property type="entry name" value="POLYPHOSPHATE KINASE"/>
    <property type="match status" value="1"/>
</dbReference>
<evidence type="ECO:0000259" key="11">
    <source>
        <dbReference type="Pfam" id="PF17941"/>
    </source>
</evidence>
<dbReference type="CDD" id="cd09168">
    <property type="entry name" value="PLDc_PaPPK1_C2_like"/>
    <property type="match status" value="1"/>
</dbReference>
<dbReference type="NCBIfam" id="NF003918">
    <property type="entry name" value="PRK05443.1-2"/>
    <property type="match status" value="1"/>
</dbReference>
<dbReference type="InterPro" id="IPR036832">
    <property type="entry name" value="PPK_N_dom_sf"/>
</dbReference>
<dbReference type="InterPro" id="IPR003414">
    <property type="entry name" value="PP_kinase"/>
</dbReference>
<evidence type="ECO:0000259" key="9">
    <source>
        <dbReference type="Pfam" id="PF13089"/>
    </source>
</evidence>
<evidence type="ECO:0000313" key="12">
    <source>
        <dbReference type="EMBL" id="MET3684066.1"/>
    </source>
</evidence>
<feature type="active site" description="Phosphohistidine intermediate" evidence="6">
    <location>
        <position position="433"/>
    </location>
</feature>
<feature type="domain" description="Polyphosphate kinase C-terminal" evidence="10">
    <location>
        <begin position="502"/>
        <end position="664"/>
    </location>
</feature>
<feature type="domain" description="Polyphosphate kinase N-terminal" evidence="9">
    <location>
        <begin position="15"/>
        <end position="120"/>
    </location>
</feature>
<comment type="catalytic activity">
    <reaction evidence="6 7">
        <text>[phosphate](n) + ATP = [phosphate](n+1) + ADP</text>
        <dbReference type="Rhea" id="RHEA:19573"/>
        <dbReference type="Rhea" id="RHEA-COMP:9859"/>
        <dbReference type="Rhea" id="RHEA-COMP:14280"/>
        <dbReference type="ChEBI" id="CHEBI:16838"/>
        <dbReference type="ChEBI" id="CHEBI:30616"/>
        <dbReference type="ChEBI" id="CHEBI:456216"/>
        <dbReference type="EC" id="2.7.4.1"/>
    </reaction>
</comment>